<name>A0A830FIS0_9EURY</name>
<dbReference type="EMBL" id="BMPG01000002">
    <property type="protein sequence ID" value="GGL60035.1"/>
    <property type="molecule type" value="Genomic_DNA"/>
</dbReference>
<sequence length="362" mass="40360">MPDREGMREALAEWRPEIDREIERVLPRDLDADYLAEFFGAAHYEYDEAAIDDALSTPVWDLLDRGGKRWRAVAFLVLADGLGGDPAELLPYATIPEILHNGTIVVDDVEDEATMRRGEEAVHHRYGTDVALNAGNALYFIPLKIISRNPADLDPAARLRIYEMLTYELNRTHLGQGMDIRWHNDDAVDITEDAYMEMCACKTGSLGRIVGRLAAIVTGHDEQVEEALARYMEKVCIAFQIGDDILDVEHTIDADRAGDFGKAFGNDIHEGKKTLMTVHAVAHADPERARRLEGILADPASTEADVLEAIDVIQATDGVDYAREEAYRLSAEARAHLDDVPLSDDARAQMDEFARFVVERDA</sequence>
<evidence type="ECO:0000313" key="4">
    <source>
        <dbReference type="EMBL" id="GGL60035.1"/>
    </source>
</evidence>
<comment type="caution">
    <text evidence="4">The sequence shown here is derived from an EMBL/GenBank/DDBJ whole genome shotgun (WGS) entry which is preliminary data.</text>
</comment>
<evidence type="ECO:0000256" key="1">
    <source>
        <dbReference type="ARBA" id="ARBA00022723"/>
    </source>
</evidence>
<dbReference type="SUPFAM" id="SSF48576">
    <property type="entry name" value="Terpenoid synthases"/>
    <property type="match status" value="1"/>
</dbReference>
<protein>
    <submittedName>
        <fullName evidence="4">Polyprenyl synthetase</fullName>
    </submittedName>
</protein>
<keyword evidence="1" id="KW-0479">Metal-binding</keyword>
<gene>
    <name evidence="4" type="ORF">GCM10009039_17870</name>
</gene>
<dbReference type="Pfam" id="PF00348">
    <property type="entry name" value="polyprenyl_synt"/>
    <property type="match status" value="1"/>
</dbReference>
<evidence type="ECO:0000256" key="2">
    <source>
        <dbReference type="ARBA" id="ARBA00022842"/>
    </source>
</evidence>
<keyword evidence="2" id="KW-0460">Magnesium</keyword>
<dbReference type="InterPro" id="IPR000092">
    <property type="entry name" value="Polyprenyl_synt"/>
</dbReference>
<evidence type="ECO:0000256" key="3">
    <source>
        <dbReference type="RuleBase" id="RU004466"/>
    </source>
</evidence>
<organism evidence="4 5">
    <name type="scientific">Halocalculus aciditolerans</name>
    <dbReference type="NCBI Taxonomy" id="1383812"/>
    <lineage>
        <taxon>Archaea</taxon>
        <taxon>Methanobacteriati</taxon>
        <taxon>Methanobacteriota</taxon>
        <taxon>Stenosarchaea group</taxon>
        <taxon>Halobacteria</taxon>
        <taxon>Halobacteriales</taxon>
        <taxon>Halobacteriaceae</taxon>
        <taxon>Halocalculus</taxon>
    </lineage>
</organism>
<reference evidence="4" key="1">
    <citation type="journal article" date="2014" name="Int. J. Syst. Evol. Microbiol.">
        <title>Complete genome sequence of Corynebacterium casei LMG S-19264T (=DSM 44701T), isolated from a smear-ripened cheese.</title>
        <authorList>
            <consortium name="US DOE Joint Genome Institute (JGI-PGF)"/>
            <person name="Walter F."/>
            <person name="Albersmeier A."/>
            <person name="Kalinowski J."/>
            <person name="Ruckert C."/>
        </authorList>
    </citation>
    <scope>NUCLEOTIDE SEQUENCE</scope>
    <source>
        <strain evidence="4">JCM 19596</strain>
    </source>
</reference>
<dbReference type="GO" id="GO:0004659">
    <property type="term" value="F:prenyltransferase activity"/>
    <property type="evidence" value="ECO:0007669"/>
    <property type="project" value="InterPro"/>
</dbReference>
<dbReference type="PANTHER" id="PTHR12001:SF44">
    <property type="entry name" value="GERANYLGERANYL PYROPHOSPHATE SYNTHASE"/>
    <property type="match status" value="1"/>
</dbReference>
<dbReference type="SFLD" id="SFLDS00005">
    <property type="entry name" value="Isoprenoid_Synthase_Type_I"/>
    <property type="match status" value="1"/>
</dbReference>
<dbReference type="CDD" id="cd00685">
    <property type="entry name" value="Trans_IPPS_HT"/>
    <property type="match status" value="1"/>
</dbReference>
<dbReference type="InterPro" id="IPR008949">
    <property type="entry name" value="Isoprenoid_synthase_dom_sf"/>
</dbReference>
<dbReference type="GO" id="GO:0008299">
    <property type="term" value="P:isoprenoid biosynthetic process"/>
    <property type="evidence" value="ECO:0007669"/>
    <property type="project" value="InterPro"/>
</dbReference>
<dbReference type="AlphaFoldDB" id="A0A830FIS0"/>
<dbReference type="Gene3D" id="1.10.600.10">
    <property type="entry name" value="Farnesyl Diphosphate Synthase"/>
    <property type="match status" value="1"/>
</dbReference>
<comment type="similarity">
    <text evidence="3">Belongs to the FPP/GGPP synthase family.</text>
</comment>
<dbReference type="GO" id="GO:0046872">
    <property type="term" value="F:metal ion binding"/>
    <property type="evidence" value="ECO:0007669"/>
    <property type="project" value="UniProtKB-KW"/>
</dbReference>
<evidence type="ECO:0000313" key="5">
    <source>
        <dbReference type="Proteomes" id="UP000607197"/>
    </source>
</evidence>
<keyword evidence="5" id="KW-1185">Reference proteome</keyword>
<reference evidence="4" key="2">
    <citation type="submission" date="2020-09" db="EMBL/GenBank/DDBJ databases">
        <authorList>
            <person name="Sun Q."/>
            <person name="Ohkuma M."/>
        </authorList>
    </citation>
    <scope>NUCLEOTIDE SEQUENCE</scope>
    <source>
        <strain evidence="4">JCM 19596</strain>
    </source>
</reference>
<dbReference type="InterPro" id="IPR033749">
    <property type="entry name" value="Polyprenyl_synt_CS"/>
</dbReference>
<dbReference type="PROSITE" id="PS00723">
    <property type="entry name" value="POLYPRENYL_SYNTHASE_1"/>
    <property type="match status" value="1"/>
</dbReference>
<dbReference type="Proteomes" id="UP000607197">
    <property type="component" value="Unassembled WGS sequence"/>
</dbReference>
<keyword evidence="3" id="KW-0808">Transferase</keyword>
<dbReference type="PANTHER" id="PTHR12001">
    <property type="entry name" value="GERANYLGERANYL PYROPHOSPHATE SYNTHASE"/>
    <property type="match status" value="1"/>
</dbReference>
<proteinExistence type="inferred from homology"/>
<accession>A0A830FIS0</accession>